<evidence type="ECO:0000256" key="1">
    <source>
        <dbReference type="ARBA" id="ARBA00004370"/>
    </source>
</evidence>
<name>W5TGI5_9NOCA</name>
<dbReference type="PANTHER" id="PTHR37042">
    <property type="entry name" value="OUTER MEMBRANE PROTEIN RV1973"/>
    <property type="match status" value="1"/>
</dbReference>
<dbReference type="EMBL" id="CP006850">
    <property type="protein sequence ID" value="AHH18450.1"/>
    <property type="molecule type" value="Genomic_DNA"/>
</dbReference>
<keyword evidence="4" id="KW-1133">Transmembrane helix</keyword>
<dbReference type="Proteomes" id="UP000019150">
    <property type="component" value="Chromosome"/>
</dbReference>
<feature type="compositionally biased region" description="Basic and acidic residues" evidence="3">
    <location>
        <begin position="21"/>
        <end position="33"/>
    </location>
</feature>
<protein>
    <recommendedName>
        <fullName evidence="7">Mce-associated membrane protein</fullName>
    </recommendedName>
</protein>
<comment type="subcellular location">
    <subcellularLocation>
        <location evidence="1">Membrane</location>
    </subcellularLocation>
</comment>
<dbReference type="GO" id="GO:0016020">
    <property type="term" value="C:membrane"/>
    <property type="evidence" value="ECO:0007669"/>
    <property type="project" value="UniProtKB-SubCell"/>
</dbReference>
<dbReference type="RefSeq" id="WP_025349887.1">
    <property type="nucleotide sequence ID" value="NZ_CP006850.1"/>
</dbReference>
<evidence type="ECO:0000256" key="4">
    <source>
        <dbReference type="SAM" id="Phobius"/>
    </source>
</evidence>
<dbReference type="AlphaFoldDB" id="W5TGI5"/>
<dbReference type="PATRIC" id="fig|1415166.3.peg.3760"/>
<reference evidence="5 6" key="1">
    <citation type="journal article" date="2014" name="Appl. Environ. Microbiol.">
        <title>Insights into the Microbial Degradation of Rubber and Gutta-Percha by Analysis of the Complete Genome of Nocardia nova SH22a.</title>
        <authorList>
            <person name="Luo Q."/>
            <person name="Hiessl S."/>
            <person name="Poehlein A."/>
            <person name="Daniel R."/>
            <person name="Steinbuchel A."/>
        </authorList>
    </citation>
    <scope>NUCLEOTIDE SEQUENCE [LARGE SCALE GENOMIC DNA]</scope>
    <source>
        <strain evidence="5">SH22a</strain>
    </source>
</reference>
<sequence>MSSTDTTTHNDTEGADAAETPDAKATDGPEHTETATARRSPARDVRSRRAVSMPLSTVVAGAVAVLALVAAATLGGFLVAARGDLAQRDQHAADDRHAEQAATNYAVGAATIRFDDLGAWIGRLKQGTSPQLSNKFDATAPKLQDILTPLKWTSTASPITAKVSSSAGGLYKVDVFVNVSSTNAQNPDGAQTTVTYNVTLDKNSGWTITDVGGVNAALPTK</sequence>
<keyword evidence="6" id="KW-1185">Reference proteome</keyword>
<organism evidence="5 6">
    <name type="scientific">Nocardia nova SH22a</name>
    <dbReference type="NCBI Taxonomy" id="1415166"/>
    <lineage>
        <taxon>Bacteria</taxon>
        <taxon>Bacillati</taxon>
        <taxon>Actinomycetota</taxon>
        <taxon>Actinomycetes</taxon>
        <taxon>Mycobacteriales</taxon>
        <taxon>Nocardiaceae</taxon>
        <taxon>Nocardia</taxon>
    </lineage>
</organism>
<evidence type="ECO:0000313" key="6">
    <source>
        <dbReference type="Proteomes" id="UP000019150"/>
    </source>
</evidence>
<evidence type="ECO:0008006" key="7">
    <source>
        <dbReference type="Google" id="ProtNLM"/>
    </source>
</evidence>
<evidence type="ECO:0000256" key="3">
    <source>
        <dbReference type="SAM" id="MobiDB-lite"/>
    </source>
</evidence>
<dbReference type="HOGENOM" id="CLU_085734_0_0_11"/>
<gene>
    <name evidence="5" type="ORF">NONO_c36630</name>
</gene>
<dbReference type="eggNOG" id="ENOG5031DJF">
    <property type="taxonomic scope" value="Bacteria"/>
</dbReference>
<evidence type="ECO:0000256" key="2">
    <source>
        <dbReference type="ARBA" id="ARBA00023136"/>
    </source>
</evidence>
<dbReference type="PANTHER" id="PTHR37042:SF4">
    <property type="entry name" value="OUTER MEMBRANE PROTEIN RV1973"/>
    <property type="match status" value="1"/>
</dbReference>
<dbReference type="KEGG" id="nno:NONO_c36630"/>
<accession>W5TGI5</accession>
<proteinExistence type="predicted"/>
<keyword evidence="4" id="KW-0812">Transmembrane</keyword>
<feature type="transmembrane region" description="Helical" evidence="4">
    <location>
        <begin position="58"/>
        <end position="81"/>
    </location>
</feature>
<dbReference type="STRING" id="1415166.NONO_c36630"/>
<evidence type="ECO:0000313" key="5">
    <source>
        <dbReference type="EMBL" id="AHH18450.1"/>
    </source>
</evidence>
<keyword evidence="2 4" id="KW-0472">Membrane</keyword>
<feature type="region of interest" description="Disordered" evidence="3">
    <location>
        <begin position="1"/>
        <end position="48"/>
    </location>
</feature>